<dbReference type="PANTHER" id="PTHR35008:SF9">
    <property type="entry name" value="CYTOCHROME C DOMAIN-CONTAINING PROTEIN"/>
    <property type="match status" value="1"/>
</dbReference>
<dbReference type="PANTHER" id="PTHR35008">
    <property type="entry name" value="BLL4482 PROTEIN-RELATED"/>
    <property type="match status" value="1"/>
</dbReference>
<dbReference type="EMBL" id="JABBNU010000004">
    <property type="protein sequence ID" value="NMM48267.1"/>
    <property type="molecule type" value="Genomic_DNA"/>
</dbReference>
<feature type="domain" description="Cytochrome c" evidence="6">
    <location>
        <begin position="192"/>
        <end position="284"/>
    </location>
</feature>
<evidence type="ECO:0000256" key="3">
    <source>
        <dbReference type="ARBA" id="ARBA00023004"/>
    </source>
</evidence>
<dbReference type="Proteomes" id="UP000559010">
    <property type="component" value="Unassembled WGS sequence"/>
</dbReference>
<keyword evidence="3 4" id="KW-0408">Iron</keyword>
<keyword evidence="1 4" id="KW-0349">Heme</keyword>
<dbReference type="InterPro" id="IPR036909">
    <property type="entry name" value="Cyt_c-like_dom_sf"/>
</dbReference>
<evidence type="ECO:0000259" key="6">
    <source>
        <dbReference type="PROSITE" id="PS51007"/>
    </source>
</evidence>
<dbReference type="GO" id="GO:0020037">
    <property type="term" value="F:heme binding"/>
    <property type="evidence" value="ECO:0007669"/>
    <property type="project" value="InterPro"/>
</dbReference>
<name>A0A848IVA6_9BACT</name>
<dbReference type="Gene3D" id="1.10.760.10">
    <property type="entry name" value="Cytochrome c-like domain"/>
    <property type="match status" value="2"/>
</dbReference>
<accession>A0A848IVA6</accession>
<dbReference type="InterPro" id="IPR051459">
    <property type="entry name" value="Cytochrome_c-type_DH"/>
</dbReference>
<evidence type="ECO:0000256" key="5">
    <source>
        <dbReference type="SAM" id="Phobius"/>
    </source>
</evidence>
<dbReference type="SUPFAM" id="SSF46626">
    <property type="entry name" value="Cytochrome c"/>
    <property type="match status" value="2"/>
</dbReference>
<proteinExistence type="predicted"/>
<dbReference type="Pfam" id="PF00034">
    <property type="entry name" value="Cytochrom_C"/>
    <property type="match status" value="1"/>
</dbReference>
<evidence type="ECO:0000256" key="2">
    <source>
        <dbReference type="ARBA" id="ARBA00022723"/>
    </source>
</evidence>
<evidence type="ECO:0000256" key="4">
    <source>
        <dbReference type="PROSITE-ProRule" id="PRU00433"/>
    </source>
</evidence>
<dbReference type="GO" id="GO:0009055">
    <property type="term" value="F:electron transfer activity"/>
    <property type="evidence" value="ECO:0007669"/>
    <property type="project" value="InterPro"/>
</dbReference>
<sequence>MNIEKLISKLSIILLLLVSGVIIVFTILEVAYIKPDLFKSKAIVSNSEIKSIESDLPSGKIGQEIKYGYLLISQSSKYMGSEVSSESLRYSGNNLSCTNCHLEGGTKAGAASWVGISKRYPQFRGRENKVSTLEERVNGCMERSMNGIRLPEDSPQMEAIISYMNWLSEGVSDSTINLHKGFANIILPDFKADTLIGKTIYKAECQVCHGENGEGIKSNSSTKYYEYPPLWGDDTYNHGAGMNRLLTAAAFIKGNMPFGQATLDNPKLSDEEAIHVAAYINKFNRPIKENTINDFPDLKLKPVSTPYGPWDDDFDSLQHKYGPFKPIADYYQAKYKIKKTK</sequence>
<keyword evidence="5" id="KW-1133">Transmembrane helix</keyword>
<dbReference type="AlphaFoldDB" id="A0A848IVA6"/>
<dbReference type="PROSITE" id="PS51007">
    <property type="entry name" value="CYTC"/>
    <property type="match status" value="1"/>
</dbReference>
<protein>
    <submittedName>
        <fullName evidence="7">C-type cytochrome</fullName>
    </submittedName>
</protein>
<keyword evidence="8" id="KW-1185">Reference proteome</keyword>
<gene>
    <name evidence="7" type="ORF">HH304_07640</name>
</gene>
<organism evidence="7 8">
    <name type="scientific">Marinigracilibium pacificum</name>
    <dbReference type="NCBI Taxonomy" id="2729599"/>
    <lineage>
        <taxon>Bacteria</taxon>
        <taxon>Pseudomonadati</taxon>
        <taxon>Bacteroidota</taxon>
        <taxon>Cytophagia</taxon>
        <taxon>Cytophagales</taxon>
        <taxon>Flammeovirgaceae</taxon>
        <taxon>Marinigracilibium</taxon>
    </lineage>
</organism>
<reference evidence="7 8" key="1">
    <citation type="submission" date="2020-04" db="EMBL/GenBank/DDBJ databases">
        <title>Flammeovirgaceae bacterium KN852 isolated from deep sea.</title>
        <authorList>
            <person name="Zhang D.-C."/>
        </authorList>
    </citation>
    <scope>NUCLEOTIDE SEQUENCE [LARGE SCALE GENOMIC DNA]</scope>
    <source>
        <strain evidence="7 8">KN852</strain>
    </source>
</reference>
<evidence type="ECO:0000256" key="1">
    <source>
        <dbReference type="ARBA" id="ARBA00022617"/>
    </source>
</evidence>
<comment type="caution">
    <text evidence="7">The sequence shown here is derived from an EMBL/GenBank/DDBJ whole genome shotgun (WGS) entry which is preliminary data.</text>
</comment>
<evidence type="ECO:0000313" key="8">
    <source>
        <dbReference type="Proteomes" id="UP000559010"/>
    </source>
</evidence>
<feature type="transmembrane region" description="Helical" evidence="5">
    <location>
        <begin position="12"/>
        <end position="33"/>
    </location>
</feature>
<dbReference type="GO" id="GO:0046872">
    <property type="term" value="F:metal ion binding"/>
    <property type="evidence" value="ECO:0007669"/>
    <property type="project" value="UniProtKB-KW"/>
</dbReference>
<evidence type="ECO:0000313" key="7">
    <source>
        <dbReference type="EMBL" id="NMM48267.1"/>
    </source>
</evidence>
<keyword evidence="2 4" id="KW-0479">Metal-binding</keyword>
<keyword evidence="5" id="KW-0812">Transmembrane</keyword>
<dbReference type="InterPro" id="IPR009056">
    <property type="entry name" value="Cyt_c-like_dom"/>
</dbReference>
<dbReference type="Pfam" id="PF21342">
    <property type="entry name" value="SoxA-TsdA_cyt-c"/>
    <property type="match status" value="1"/>
</dbReference>
<keyword evidence="5" id="KW-0472">Membrane</keyword>
<dbReference type="RefSeq" id="WP_169679815.1">
    <property type="nucleotide sequence ID" value="NZ_JABBNU010000004.1"/>
</dbReference>